<sequence>MRRLPKNRRPTPPGEVFLEDFLLPLGITQKDAAARLHISVPRMNEIVRGKRAVTPDTALRFAKFTRTEPEFWLNLQQAVDLWDAMHLAKAGLDEIQPAQTA</sequence>
<dbReference type="EMBL" id="NRSD01000034">
    <property type="protein sequence ID" value="MBK1646744.1"/>
    <property type="molecule type" value="Genomic_DNA"/>
</dbReference>
<dbReference type="AlphaFoldDB" id="A0A9X1BA80"/>
<keyword evidence="1" id="KW-0238">DNA-binding</keyword>
<feature type="domain" description="HTH cro/C1-type" evidence="2">
    <location>
        <begin position="25"/>
        <end position="72"/>
    </location>
</feature>
<evidence type="ECO:0000313" key="4">
    <source>
        <dbReference type="Proteomes" id="UP001138802"/>
    </source>
</evidence>
<accession>A0A9X1BA80</accession>
<keyword evidence="4" id="KW-1185">Reference proteome</keyword>
<dbReference type="SMART" id="SM00530">
    <property type="entry name" value="HTH_XRE"/>
    <property type="match status" value="1"/>
</dbReference>
<dbReference type="SUPFAM" id="SSF47413">
    <property type="entry name" value="lambda repressor-like DNA-binding domains"/>
    <property type="match status" value="1"/>
</dbReference>
<dbReference type="InterPro" id="IPR013430">
    <property type="entry name" value="Toxin_antidote_HigA"/>
</dbReference>
<name>A0A9X1BA80_9GAMM</name>
<organism evidence="3 4">
    <name type="scientific">Thiocapsa imhoffii</name>
    <dbReference type="NCBI Taxonomy" id="382777"/>
    <lineage>
        <taxon>Bacteria</taxon>
        <taxon>Pseudomonadati</taxon>
        <taxon>Pseudomonadota</taxon>
        <taxon>Gammaproteobacteria</taxon>
        <taxon>Chromatiales</taxon>
        <taxon>Chromatiaceae</taxon>
        <taxon>Thiocapsa</taxon>
    </lineage>
</organism>
<evidence type="ECO:0000313" key="3">
    <source>
        <dbReference type="EMBL" id="MBK1646744.1"/>
    </source>
</evidence>
<dbReference type="RefSeq" id="WP_200389569.1">
    <property type="nucleotide sequence ID" value="NZ_NRSD01000034.1"/>
</dbReference>
<evidence type="ECO:0000256" key="1">
    <source>
        <dbReference type="ARBA" id="ARBA00023125"/>
    </source>
</evidence>
<proteinExistence type="predicted"/>
<dbReference type="GO" id="GO:0003677">
    <property type="term" value="F:DNA binding"/>
    <property type="evidence" value="ECO:0007669"/>
    <property type="project" value="UniProtKB-KW"/>
</dbReference>
<dbReference type="NCBIfam" id="TIGR02607">
    <property type="entry name" value="antidote_HigA"/>
    <property type="match status" value="1"/>
</dbReference>
<dbReference type="PROSITE" id="PS50943">
    <property type="entry name" value="HTH_CROC1"/>
    <property type="match status" value="1"/>
</dbReference>
<reference evidence="3 4" key="1">
    <citation type="journal article" date="2020" name="Microorganisms">
        <title>Osmotic Adaptation and Compatible Solute Biosynthesis of Phototrophic Bacteria as Revealed from Genome Analyses.</title>
        <authorList>
            <person name="Imhoff J.F."/>
            <person name="Rahn T."/>
            <person name="Kunzel S."/>
            <person name="Keller A."/>
            <person name="Neulinger S.C."/>
        </authorList>
    </citation>
    <scope>NUCLEOTIDE SEQUENCE [LARGE SCALE GENOMIC DNA]</scope>
    <source>
        <strain evidence="3 4">DSM 21303</strain>
    </source>
</reference>
<comment type="caution">
    <text evidence="3">The sequence shown here is derived from an EMBL/GenBank/DDBJ whole genome shotgun (WGS) entry which is preliminary data.</text>
</comment>
<dbReference type="InterPro" id="IPR010982">
    <property type="entry name" value="Lambda_DNA-bd_dom_sf"/>
</dbReference>
<dbReference type="Gene3D" id="1.10.260.40">
    <property type="entry name" value="lambda repressor-like DNA-binding domains"/>
    <property type="match status" value="1"/>
</dbReference>
<dbReference type="InterPro" id="IPR001387">
    <property type="entry name" value="Cro/C1-type_HTH"/>
</dbReference>
<dbReference type="Pfam" id="PF01381">
    <property type="entry name" value="HTH_3"/>
    <property type="match status" value="1"/>
</dbReference>
<gene>
    <name evidence="3" type="primary">higA</name>
    <name evidence="3" type="ORF">CKO25_19295</name>
</gene>
<dbReference type="PANTHER" id="PTHR36924">
    <property type="entry name" value="ANTITOXIN HIGA-1"/>
    <property type="match status" value="1"/>
</dbReference>
<evidence type="ECO:0000259" key="2">
    <source>
        <dbReference type="PROSITE" id="PS50943"/>
    </source>
</evidence>
<dbReference type="Proteomes" id="UP001138802">
    <property type="component" value="Unassembled WGS sequence"/>
</dbReference>
<protein>
    <submittedName>
        <fullName evidence="3">Addiction module antidote protein, HigA family</fullName>
    </submittedName>
</protein>
<dbReference type="PANTHER" id="PTHR36924:SF1">
    <property type="entry name" value="ANTITOXIN HIGA-1"/>
    <property type="match status" value="1"/>
</dbReference>
<dbReference type="CDD" id="cd00093">
    <property type="entry name" value="HTH_XRE"/>
    <property type="match status" value="1"/>
</dbReference>